<dbReference type="Proteomes" id="UP000002036">
    <property type="component" value="Chromosome G"/>
</dbReference>
<dbReference type="SUPFAM" id="SSF56300">
    <property type="entry name" value="Metallo-dependent phosphatases"/>
    <property type="match status" value="1"/>
</dbReference>
<dbReference type="HOGENOM" id="CLU_063749_0_0_1"/>
<dbReference type="OMA" id="IGCCNGY"/>
<dbReference type="eggNOG" id="KOG3325">
    <property type="taxonomic scope" value="Eukaryota"/>
</dbReference>
<proteinExistence type="inferred from homology"/>
<dbReference type="Pfam" id="PF12850">
    <property type="entry name" value="Metallophos_2"/>
    <property type="match status" value="1"/>
</dbReference>
<feature type="compositionally biased region" description="Basic and acidic residues" evidence="4">
    <location>
        <begin position="192"/>
        <end position="202"/>
    </location>
</feature>
<protein>
    <recommendedName>
        <fullName evidence="2 3">Vacuolar protein sorting-associated protein 29</fullName>
    </recommendedName>
</protein>
<dbReference type="Gene3D" id="3.60.21.10">
    <property type="match status" value="2"/>
</dbReference>
<feature type="compositionally biased region" description="Polar residues" evidence="4">
    <location>
        <begin position="156"/>
        <end position="184"/>
    </location>
</feature>
<dbReference type="InterPro" id="IPR024654">
    <property type="entry name" value="Calcineurin-like_PHP_lpxH"/>
</dbReference>
<gene>
    <name evidence="6" type="ordered locus">KLTH0G05390g</name>
</gene>
<evidence type="ECO:0000259" key="5">
    <source>
        <dbReference type="Pfam" id="PF12850"/>
    </source>
</evidence>
<reference evidence="6 7" key="1">
    <citation type="journal article" date="2009" name="Genome Res.">
        <title>Comparative genomics of protoploid Saccharomycetaceae.</title>
        <authorList>
            <consortium name="The Genolevures Consortium"/>
            <person name="Souciet J.-L."/>
            <person name="Dujon B."/>
            <person name="Gaillardin C."/>
            <person name="Johnston M."/>
            <person name="Baret P.V."/>
            <person name="Cliften P."/>
            <person name="Sherman D.J."/>
            <person name="Weissenbach J."/>
            <person name="Westhof E."/>
            <person name="Wincker P."/>
            <person name="Jubin C."/>
            <person name="Poulain J."/>
            <person name="Barbe V."/>
            <person name="Segurens B."/>
            <person name="Artiguenave F."/>
            <person name="Anthouard V."/>
            <person name="Vacherie B."/>
            <person name="Val M.-E."/>
            <person name="Fulton R.S."/>
            <person name="Minx P."/>
            <person name="Wilson R."/>
            <person name="Durrens P."/>
            <person name="Jean G."/>
            <person name="Marck C."/>
            <person name="Martin T."/>
            <person name="Nikolski M."/>
            <person name="Rolland T."/>
            <person name="Seret M.-L."/>
            <person name="Casaregola S."/>
            <person name="Despons L."/>
            <person name="Fairhead C."/>
            <person name="Fischer G."/>
            <person name="Lafontaine I."/>
            <person name="Leh V."/>
            <person name="Lemaire M."/>
            <person name="de Montigny J."/>
            <person name="Neuveglise C."/>
            <person name="Thierry A."/>
            <person name="Blanc-Lenfle I."/>
            <person name="Bleykasten C."/>
            <person name="Diffels J."/>
            <person name="Fritsch E."/>
            <person name="Frangeul L."/>
            <person name="Goeffon A."/>
            <person name="Jauniaux N."/>
            <person name="Kachouri-Lafond R."/>
            <person name="Payen C."/>
            <person name="Potier S."/>
            <person name="Pribylova L."/>
            <person name="Ozanne C."/>
            <person name="Richard G.-F."/>
            <person name="Sacerdot C."/>
            <person name="Straub M.-L."/>
            <person name="Talla E."/>
        </authorList>
    </citation>
    <scope>NUCLEOTIDE SEQUENCE [LARGE SCALE GENOMIC DNA]</scope>
    <source>
        <strain evidence="7">ATCC 56472 / CBS 6340 / NRRL Y-8284</strain>
    </source>
</reference>
<feature type="domain" description="Calcineurin-like phosphoesterase" evidence="5">
    <location>
        <begin position="1"/>
        <end position="146"/>
    </location>
</feature>
<organism evidence="6 7">
    <name type="scientific">Lachancea thermotolerans (strain ATCC 56472 / CBS 6340 / NRRL Y-8284)</name>
    <name type="common">Yeast</name>
    <name type="synonym">Kluyveromyces thermotolerans</name>
    <dbReference type="NCBI Taxonomy" id="559295"/>
    <lineage>
        <taxon>Eukaryota</taxon>
        <taxon>Fungi</taxon>
        <taxon>Dikarya</taxon>
        <taxon>Ascomycota</taxon>
        <taxon>Saccharomycotina</taxon>
        <taxon>Saccharomycetes</taxon>
        <taxon>Saccharomycetales</taxon>
        <taxon>Saccharomycetaceae</taxon>
        <taxon>Lachancea</taxon>
    </lineage>
</organism>
<evidence type="ECO:0000256" key="2">
    <source>
        <dbReference type="ARBA" id="ARBA00017767"/>
    </source>
</evidence>
<dbReference type="PANTHER" id="PTHR11124">
    <property type="entry name" value="VACUOLAR SORTING PROTEIN VPS29"/>
    <property type="match status" value="1"/>
</dbReference>
<name>C5DM25_LACTC</name>
<evidence type="ECO:0000256" key="3">
    <source>
        <dbReference type="RuleBase" id="RU362040"/>
    </source>
</evidence>
<evidence type="ECO:0000256" key="4">
    <source>
        <dbReference type="SAM" id="MobiDB-lite"/>
    </source>
</evidence>
<feature type="region of interest" description="Disordered" evidence="4">
    <location>
        <begin position="148"/>
        <end position="211"/>
    </location>
</feature>
<evidence type="ECO:0000313" key="6">
    <source>
        <dbReference type="EMBL" id="CAR24836.1"/>
    </source>
</evidence>
<dbReference type="EMBL" id="CU928171">
    <property type="protein sequence ID" value="CAR24836.1"/>
    <property type="molecule type" value="Genomic_DNA"/>
</dbReference>
<evidence type="ECO:0000256" key="1">
    <source>
        <dbReference type="ARBA" id="ARBA00005945"/>
    </source>
</evidence>
<dbReference type="InterPro" id="IPR000979">
    <property type="entry name" value="Phosphodiesterase_MJ0936/Vps29"/>
</dbReference>
<comment type="similarity">
    <text evidence="1 3">Belongs to the VPS29 family.</text>
</comment>
<dbReference type="STRING" id="559295.C5DM25"/>
<sequence>MLLLALSDAHIPERAIKDLPQKFKKLISVPNKIQQVVLLGNCTKSYSFLKFVNQISSNVVVVRGEFDNKTVAREEIPLNTIIKQGDFTIGCCNGYTVVPKSDPLSLLTLARQLDVDIVLWGGTHNVEAYTLEDKFFINPGTCTGAFNPDWPLPDASNDSTLEASADSSEPQTQASEGSTDNANDATVPAQDGKSDQDDVANKEDEDTDSEIDDFEVDGRCIPSFCLLDIQGSTCTLYIYTYVDGEVKVDKVVYNKK</sequence>
<dbReference type="AlphaFoldDB" id="C5DM25"/>
<dbReference type="GeneID" id="8293539"/>
<accession>C5DM25</accession>
<dbReference type="KEGG" id="lth:KLTH0G05390g"/>
<dbReference type="RefSeq" id="XP_002555273.1">
    <property type="nucleotide sequence ID" value="XM_002555227.1"/>
</dbReference>
<dbReference type="InterPro" id="IPR029052">
    <property type="entry name" value="Metallo-depent_PP-like"/>
</dbReference>
<dbReference type="InParanoid" id="C5DM25"/>
<dbReference type="OrthoDB" id="10258130at2759"/>
<dbReference type="NCBIfam" id="TIGR00040">
    <property type="entry name" value="yfcE"/>
    <property type="match status" value="1"/>
</dbReference>
<keyword evidence="7" id="KW-1185">Reference proteome</keyword>
<evidence type="ECO:0000313" key="7">
    <source>
        <dbReference type="Proteomes" id="UP000002036"/>
    </source>
</evidence>
<dbReference type="FunCoup" id="C5DM25">
    <property type="interactions" value="1113"/>
</dbReference>